<dbReference type="SMART" id="SM00316">
    <property type="entry name" value="S1"/>
    <property type="match status" value="1"/>
</dbReference>
<dbReference type="HAMAP" id="MF_01895">
    <property type="entry name" value="RNase_R"/>
    <property type="match status" value="1"/>
</dbReference>
<comment type="catalytic activity">
    <reaction evidence="1 7">
        <text>Exonucleolytic cleavage in the 3'- to 5'-direction to yield nucleoside 5'-phosphates.</text>
        <dbReference type="EC" id="3.1.13.1"/>
    </reaction>
</comment>
<evidence type="ECO:0000256" key="1">
    <source>
        <dbReference type="ARBA" id="ARBA00001849"/>
    </source>
</evidence>
<feature type="region of interest" description="Disordered" evidence="8">
    <location>
        <begin position="593"/>
        <end position="650"/>
    </location>
</feature>
<organism evidence="10 11">
    <name type="scientific">Mageeibacillus indolicus</name>
    <dbReference type="NCBI Taxonomy" id="884684"/>
    <lineage>
        <taxon>Bacteria</taxon>
        <taxon>Bacillati</taxon>
        <taxon>Bacillota</taxon>
        <taxon>Clostridia</taxon>
        <taxon>Eubacteriales</taxon>
        <taxon>Oscillospiraceae</taxon>
        <taxon>Mageeibacillus</taxon>
    </lineage>
</organism>
<dbReference type="InterPro" id="IPR003029">
    <property type="entry name" value="S1_domain"/>
</dbReference>
<dbReference type="AlphaFoldDB" id="A0A2J8B0X4"/>
<dbReference type="InterPro" id="IPR011805">
    <property type="entry name" value="RNase_R"/>
</dbReference>
<feature type="compositionally biased region" description="Basic residues" evidence="8">
    <location>
        <begin position="604"/>
        <end position="614"/>
    </location>
</feature>
<dbReference type="InterPro" id="IPR050180">
    <property type="entry name" value="RNR_Ribonuclease"/>
</dbReference>
<accession>A0A2J8B0X4</accession>
<dbReference type="InterPro" id="IPR001900">
    <property type="entry name" value="RNase_II/R"/>
</dbReference>
<comment type="subcellular location">
    <subcellularLocation>
        <location evidence="7">Cytoplasm</location>
    </subcellularLocation>
</comment>
<name>A0A2J8B0X4_9FIRM</name>
<dbReference type="PROSITE" id="PS50126">
    <property type="entry name" value="S1"/>
    <property type="match status" value="1"/>
</dbReference>
<dbReference type="RefSeq" id="WP_102892633.1">
    <property type="nucleotide sequence ID" value="NZ_NBZD01000003.1"/>
</dbReference>
<dbReference type="InterPro" id="IPR040476">
    <property type="entry name" value="CSD2"/>
</dbReference>
<keyword evidence="5 7" id="KW-0269">Exonuclease</keyword>
<dbReference type="PANTHER" id="PTHR23355:SF9">
    <property type="entry name" value="DIS3-LIKE EXONUCLEASE 2"/>
    <property type="match status" value="1"/>
</dbReference>
<comment type="function">
    <text evidence="7">3'-5' exoribonuclease that releases 5'-nucleoside monophosphates and is involved in maturation of structured RNAs.</text>
</comment>
<dbReference type="SMART" id="SM00955">
    <property type="entry name" value="RNB"/>
    <property type="match status" value="1"/>
</dbReference>
<sequence length="650" mass="72507">MIFMETVRNVDKSETTKVVGILRPAAIGCELQIIAGPVAGTATVSPRCLHGAPQGMLVVAKILTPPDTVPILAEVLEVLGEPDNPDLGMQAIYKLYDVPTDFSDEVKAAAEKLPRELDTEIIAAELNNGRHDLRTLPTLTIDGVEAKDLDDALSIEILPSGGYRLYVHIADVSHYVKEDSPIDMEAARRGTSIYPVDRVVPMLPVRLSNGICSLNPQVDRLALTVRLDYTAAGERVGGDIFESVIKSDLRADYKTVYAVLMSGEPTPDYAKMFPYLQAMRVLAEKISARRIAAGRFDFDFPETKIELDADGKPVNIYPYETTFANNLIEEYMVAANEFVAERFAGLEAPFIYRIHENPDQEKLQALIPLCRRLGMTVRGDLATDRFQQAALLRQLAKLPAGQVLAQILLRAMAKACYDAECKGHYGLALKYYCHFTSPIRRYPDLFIHRVIKGYLHGRVLFKKWQSKAVVLAVSCSEAERRAVSVERDTCDLKIAEYMAERLGEIYPAIISGFGAAGIFVHLPNSIEGMVPFRTLSEYYRYNDGDFVISAERSGRVWQIGDAVEVQVAAVDRLRQRVDFHLLHEMDNRRRGKVLKTSGLISGKKQNKRGKARRIKASERRKGGGGIGDSQKSSRGRCRDRAANRHEHKKR</sequence>
<keyword evidence="6 7" id="KW-0694">RNA-binding</keyword>
<dbReference type="Proteomes" id="UP000236394">
    <property type="component" value="Unassembled WGS sequence"/>
</dbReference>
<protein>
    <recommendedName>
        <fullName evidence="7">Ribonuclease R</fullName>
        <shortName evidence="7">RNase R</shortName>
        <ecNumber evidence="7">3.1.13.1</ecNumber>
    </recommendedName>
</protein>
<dbReference type="GO" id="GO:0003723">
    <property type="term" value="F:RNA binding"/>
    <property type="evidence" value="ECO:0007669"/>
    <property type="project" value="UniProtKB-UniRule"/>
</dbReference>
<evidence type="ECO:0000259" key="9">
    <source>
        <dbReference type="PROSITE" id="PS50126"/>
    </source>
</evidence>
<comment type="similarity">
    <text evidence="7">Belongs to the RNR ribonuclease family. RNase R subfamily.</text>
</comment>
<dbReference type="Gene3D" id="2.40.50.140">
    <property type="entry name" value="Nucleic acid-binding proteins"/>
    <property type="match status" value="1"/>
</dbReference>
<reference evidence="11" key="1">
    <citation type="submission" date="2017-04" db="EMBL/GenBank/DDBJ databases">
        <authorList>
            <person name="Bumgarner R.E."/>
            <person name="Fredricks D.N."/>
            <person name="Srinivasan S."/>
        </authorList>
    </citation>
    <scope>NUCLEOTIDE SEQUENCE [LARGE SCALE GENOMIC DNA]</scope>
    <source>
        <strain evidence="11">KA00405</strain>
    </source>
</reference>
<evidence type="ECO:0000256" key="6">
    <source>
        <dbReference type="ARBA" id="ARBA00022884"/>
    </source>
</evidence>
<dbReference type="NCBIfam" id="TIGR00358">
    <property type="entry name" value="3_prime_RNase"/>
    <property type="match status" value="1"/>
</dbReference>
<dbReference type="CDD" id="cd04471">
    <property type="entry name" value="S1_RNase_R"/>
    <property type="match status" value="1"/>
</dbReference>
<dbReference type="InterPro" id="IPR004476">
    <property type="entry name" value="RNase_II/RNase_R"/>
</dbReference>
<comment type="caution">
    <text evidence="10">The sequence shown here is derived from an EMBL/GenBank/DDBJ whole genome shotgun (WGS) entry which is preliminary data.</text>
</comment>
<keyword evidence="2 7" id="KW-0963">Cytoplasm</keyword>
<dbReference type="Pfam" id="PF00773">
    <property type="entry name" value="RNB"/>
    <property type="match status" value="1"/>
</dbReference>
<evidence type="ECO:0000256" key="2">
    <source>
        <dbReference type="ARBA" id="ARBA00022490"/>
    </source>
</evidence>
<dbReference type="GO" id="GO:0006402">
    <property type="term" value="P:mRNA catabolic process"/>
    <property type="evidence" value="ECO:0007669"/>
    <property type="project" value="TreeGrafter"/>
</dbReference>
<dbReference type="SUPFAM" id="SSF50249">
    <property type="entry name" value="Nucleic acid-binding proteins"/>
    <property type="match status" value="2"/>
</dbReference>
<keyword evidence="3 7" id="KW-0540">Nuclease</keyword>
<dbReference type="EC" id="3.1.13.1" evidence="7"/>
<proteinExistence type="inferred from homology"/>
<feature type="domain" description="S1 motif" evidence="9">
    <location>
        <begin position="503"/>
        <end position="582"/>
    </location>
</feature>
<dbReference type="EMBL" id="NBZD01000003">
    <property type="protein sequence ID" value="PNH18428.1"/>
    <property type="molecule type" value="Genomic_DNA"/>
</dbReference>
<gene>
    <name evidence="7" type="primary">rnr</name>
    <name evidence="10" type="ORF">B7R76_06200</name>
</gene>
<evidence type="ECO:0000256" key="4">
    <source>
        <dbReference type="ARBA" id="ARBA00022801"/>
    </source>
</evidence>
<evidence type="ECO:0000313" key="11">
    <source>
        <dbReference type="Proteomes" id="UP000236394"/>
    </source>
</evidence>
<dbReference type="GO" id="GO:0005829">
    <property type="term" value="C:cytosol"/>
    <property type="evidence" value="ECO:0007669"/>
    <property type="project" value="TreeGrafter"/>
</dbReference>
<dbReference type="GO" id="GO:0008859">
    <property type="term" value="F:exoribonuclease II activity"/>
    <property type="evidence" value="ECO:0007669"/>
    <property type="project" value="UniProtKB-UniRule"/>
</dbReference>
<dbReference type="Pfam" id="PF00575">
    <property type="entry name" value="S1"/>
    <property type="match status" value="1"/>
</dbReference>
<evidence type="ECO:0000313" key="10">
    <source>
        <dbReference type="EMBL" id="PNH18428.1"/>
    </source>
</evidence>
<dbReference type="PANTHER" id="PTHR23355">
    <property type="entry name" value="RIBONUCLEASE"/>
    <property type="match status" value="1"/>
</dbReference>
<evidence type="ECO:0000256" key="5">
    <source>
        <dbReference type="ARBA" id="ARBA00022839"/>
    </source>
</evidence>
<evidence type="ECO:0000256" key="8">
    <source>
        <dbReference type="SAM" id="MobiDB-lite"/>
    </source>
</evidence>
<keyword evidence="4 7" id="KW-0378">Hydrolase</keyword>
<evidence type="ECO:0000256" key="3">
    <source>
        <dbReference type="ARBA" id="ARBA00022722"/>
    </source>
</evidence>
<dbReference type="Pfam" id="PF17876">
    <property type="entry name" value="CSD2"/>
    <property type="match status" value="1"/>
</dbReference>
<evidence type="ECO:0000256" key="7">
    <source>
        <dbReference type="HAMAP-Rule" id="MF_01895"/>
    </source>
</evidence>
<dbReference type="InterPro" id="IPR012340">
    <property type="entry name" value="NA-bd_OB-fold"/>
</dbReference>